<organism evidence="1 2">
    <name type="scientific">Neosartorya fischeri (strain ATCC 1020 / DSM 3700 / CBS 544.65 / FGSC A1164 / JCM 1740 / NRRL 181 / WB 181)</name>
    <name type="common">Aspergillus fischerianus</name>
    <dbReference type="NCBI Taxonomy" id="331117"/>
    <lineage>
        <taxon>Eukaryota</taxon>
        <taxon>Fungi</taxon>
        <taxon>Dikarya</taxon>
        <taxon>Ascomycota</taxon>
        <taxon>Pezizomycotina</taxon>
        <taxon>Eurotiomycetes</taxon>
        <taxon>Eurotiomycetidae</taxon>
        <taxon>Eurotiales</taxon>
        <taxon>Aspergillaceae</taxon>
        <taxon>Aspergillus</taxon>
        <taxon>Aspergillus subgen. Fumigati</taxon>
    </lineage>
</organism>
<dbReference type="RefSeq" id="XP_001259138.1">
    <property type="nucleotide sequence ID" value="XM_001259137.1"/>
</dbReference>
<dbReference type="HOGENOM" id="CLU_1408637_0_0_1"/>
<gene>
    <name evidence="1" type="ORF">NFIA_006050</name>
</gene>
<dbReference type="OrthoDB" id="2012566at2759"/>
<keyword evidence="2" id="KW-1185">Reference proteome</keyword>
<dbReference type="KEGG" id="nfi:NFIA_006050"/>
<sequence length="201" mass="22487">MDQMLTLRTPDGIVMTYFDATRPRTDPMVCVNILRLFYHYSRGMDPSLRATKDWVHQVLLNFAYIHGTRYYTSPDVFLYYVSKLVQENPGSDICRAIVPLLTSRLRARVNADGDSIALAMRIIACQALGIPDELDLQKLLSLQSEDGGWEVGWLCCTGKRGIRIGNRGVATALAIHAIESMTSLTNIGLQMGVGTFWRNSV</sequence>
<dbReference type="STRING" id="331117.A1DKK2"/>
<dbReference type="eggNOG" id="ENOG502QTXV">
    <property type="taxonomic scope" value="Eukaryota"/>
</dbReference>
<dbReference type="AlphaFoldDB" id="A1DKK2"/>
<dbReference type="InterPro" id="IPR008930">
    <property type="entry name" value="Terpenoid_cyclase/PrenylTrfase"/>
</dbReference>
<evidence type="ECO:0000313" key="2">
    <source>
        <dbReference type="Proteomes" id="UP000006702"/>
    </source>
</evidence>
<name>A1DKK2_NEOFI</name>
<accession>A1DKK2</accession>
<reference evidence="2" key="1">
    <citation type="journal article" date="2008" name="PLoS Genet.">
        <title>Genomic islands in the pathogenic filamentous fungus Aspergillus fumigatus.</title>
        <authorList>
            <person name="Fedorova N.D."/>
            <person name="Khaldi N."/>
            <person name="Joardar V.S."/>
            <person name="Maiti R."/>
            <person name="Amedeo P."/>
            <person name="Anderson M.J."/>
            <person name="Crabtree J."/>
            <person name="Silva J.C."/>
            <person name="Badger J.H."/>
            <person name="Albarraq A."/>
            <person name="Angiuoli S."/>
            <person name="Bussey H."/>
            <person name="Bowyer P."/>
            <person name="Cotty P.J."/>
            <person name="Dyer P.S."/>
            <person name="Egan A."/>
            <person name="Galens K."/>
            <person name="Fraser-Liggett C.M."/>
            <person name="Haas B.J."/>
            <person name="Inman J.M."/>
            <person name="Kent R."/>
            <person name="Lemieux S."/>
            <person name="Malavazi I."/>
            <person name="Orvis J."/>
            <person name="Roemer T."/>
            <person name="Ronning C.M."/>
            <person name="Sundaram J.P."/>
            <person name="Sutton G."/>
            <person name="Turner G."/>
            <person name="Venter J.C."/>
            <person name="White O.R."/>
            <person name="Whitty B.R."/>
            <person name="Youngman P."/>
            <person name="Wolfe K.H."/>
            <person name="Goldman G.H."/>
            <person name="Wortman J.R."/>
            <person name="Jiang B."/>
            <person name="Denning D.W."/>
            <person name="Nierman W.C."/>
        </authorList>
    </citation>
    <scope>NUCLEOTIDE SEQUENCE [LARGE SCALE GENOMIC DNA]</scope>
    <source>
        <strain evidence="2">ATCC 1020 / DSM 3700 / CBS 544.65 / FGSC A1164 / JCM 1740 / NRRL 181 / WB 181</strain>
    </source>
</reference>
<dbReference type="SUPFAM" id="SSF48239">
    <property type="entry name" value="Terpenoid cyclases/Protein prenyltransferases"/>
    <property type="match status" value="1"/>
</dbReference>
<dbReference type="EMBL" id="DS027697">
    <property type="protein sequence ID" value="EAW17241.1"/>
    <property type="molecule type" value="Genomic_DNA"/>
</dbReference>
<proteinExistence type="predicted"/>
<dbReference type="OMA" id="CANILTL"/>
<dbReference type="VEuPathDB" id="FungiDB:NFIA_006050"/>
<protein>
    <submittedName>
        <fullName evidence="1">Uncharacterized protein</fullName>
    </submittedName>
</protein>
<evidence type="ECO:0000313" key="1">
    <source>
        <dbReference type="EMBL" id="EAW17241.1"/>
    </source>
</evidence>
<dbReference type="GeneID" id="4585290"/>
<dbReference type="Proteomes" id="UP000006702">
    <property type="component" value="Unassembled WGS sequence"/>
</dbReference>